<accession>A0AAV7JWH7</accession>
<keyword evidence="4" id="KW-0833">Ubl conjugation pathway</keyword>
<keyword evidence="9" id="KW-1185">Reference proteome</keyword>
<dbReference type="Proteomes" id="UP001165289">
    <property type="component" value="Unassembled WGS sequence"/>
</dbReference>
<evidence type="ECO:0000256" key="6">
    <source>
        <dbReference type="SAM" id="Phobius"/>
    </source>
</evidence>
<evidence type="ECO:0000256" key="2">
    <source>
        <dbReference type="ARBA" id="ARBA00004906"/>
    </source>
</evidence>
<dbReference type="InterPro" id="IPR045132">
    <property type="entry name" value="UBE4"/>
</dbReference>
<comment type="caution">
    <text evidence="8">The sequence shown here is derived from an EMBL/GenBank/DDBJ whole genome shotgun (WGS) entry which is preliminary data.</text>
</comment>
<dbReference type="Pfam" id="PF10408">
    <property type="entry name" value="Ufd2P_core"/>
    <property type="match status" value="1"/>
</dbReference>
<comment type="subcellular location">
    <subcellularLocation>
        <location evidence="1">Nucleus</location>
    </subcellularLocation>
</comment>
<keyword evidence="6" id="KW-1133">Transmembrane helix</keyword>
<organism evidence="8 9">
    <name type="scientific">Oopsacas minuta</name>
    <dbReference type="NCBI Taxonomy" id="111878"/>
    <lineage>
        <taxon>Eukaryota</taxon>
        <taxon>Metazoa</taxon>
        <taxon>Porifera</taxon>
        <taxon>Hexactinellida</taxon>
        <taxon>Hexasterophora</taxon>
        <taxon>Lyssacinosida</taxon>
        <taxon>Leucopsacidae</taxon>
        <taxon>Oopsacas</taxon>
    </lineage>
</organism>
<dbReference type="GO" id="GO:0000209">
    <property type="term" value="P:protein polyubiquitination"/>
    <property type="evidence" value="ECO:0007669"/>
    <property type="project" value="TreeGrafter"/>
</dbReference>
<feature type="transmembrane region" description="Helical" evidence="6">
    <location>
        <begin position="786"/>
        <end position="807"/>
    </location>
</feature>
<evidence type="ECO:0000256" key="4">
    <source>
        <dbReference type="ARBA" id="ARBA00022786"/>
    </source>
</evidence>
<dbReference type="EMBL" id="JAKMXF010000288">
    <property type="protein sequence ID" value="KAI6653328.1"/>
    <property type="molecule type" value="Genomic_DNA"/>
</dbReference>
<dbReference type="GO" id="GO:0036503">
    <property type="term" value="P:ERAD pathway"/>
    <property type="evidence" value="ECO:0007669"/>
    <property type="project" value="InterPro"/>
</dbReference>
<dbReference type="PANTHER" id="PTHR13931">
    <property type="entry name" value="UBIQUITINATION FACTOR E4"/>
    <property type="match status" value="1"/>
</dbReference>
<comment type="pathway">
    <text evidence="2">Protein modification; protein ubiquitination.</text>
</comment>
<keyword evidence="6" id="KW-0812">Transmembrane</keyword>
<evidence type="ECO:0000256" key="5">
    <source>
        <dbReference type="ARBA" id="ARBA00023242"/>
    </source>
</evidence>
<dbReference type="PANTHER" id="PTHR13931:SF2">
    <property type="entry name" value="UBIQUITIN CONJUGATION FACTOR E4 B"/>
    <property type="match status" value="1"/>
</dbReference>
<dbReference type="GO" id="GO:0005737">
    <property type="term" value="C:cytoplasm"/>
    <property type="evidence" value="ECO:0007669"/>
    <property type="project" value="TreeGrafter"/>
</dbReference>
<evidence type="ECO:0000313" key="8">
    <source>
        <dbReference type="EMBL" id="KAI6653328.1"/>
    </source>
</evidence>
<protein>
    <recommendedName>
        <fullName evidence="7">Ubiquitin conjugation factor E4 core domain-containing protein</fullName>
    </recommendedName>
</protein>
<dbReference type="AlphaFoldDB" id="A0AAV7JWH7"/>
<feature type="domain" description="Ubiquitin conjugation factor E4 core" evidence="7">
    <location>
        <begin position="294"/>
        <end position="784"/>
    </location>
</feature>
<evidence type="ECO:0000259" key="7">
    <source>
        <dbReference type="Pfam" id="PF10408"/>
    </source>
</evidence>
<keyword evidence="5" id="KW-0539">Nucleus</keyword>
<dbReference type="InterPro" id="IPR019474">
    <property type="entry name" value="Ub_conjug_fac_E4_core"/>
</dbReference>
<evidence type="ECO:0000313" key="9">
    <source>
        <dbReference type="Proteomes" id="UP001165289"/>
    </source>
</evidence>
<keyword evidence="6" id="KW-0472">Membrane</keyword>
<keyword evidence="3" id="KW-0808">Transferase</keyword>
<dbReference type="GO" id="GO:0034450">
    <property type="term" value="F:ubiquitin-ubiquitin ligase activity"/>
    <property type="evidence" value="ECO:0007669"/>
    <property type="project" value="InterPro"/>
</dbReference>
<dbReference type="GO" id="GO:0006511">
    <property type="term" value="P:ubiquitin-dependent protein catabolic process"/>
    <property type="evidence" value="ECO:0007669"/>
    <property type="project" value="InterPro"/>
</dbReference>
<gene>
    <name evidence="8" type="ORF">LOD99_3852</name>
</gene>
<name>A0AAV7JWH7_9METZ</name>
<dbReference type="GO" id="GO:0000151">
    <property type="term" value="C:ubiquitin ligase complex"/>
    <property type="evidence" value="ECO:0007669"/>
    <property type="project" value="InterPro"/>
</dbReference>
<evidence type="ECO:0000256" key="3">
    <source>
        <dbReference type="ARBA" id="ARBA00022679"/>
    </source>
</evidence>
<evidence type="ECO:0000256" key="1">
    <source>
        <dbReference type="ARBA" id="ARBA00004123"/>
    </source>
</evidence>
<dbReference type="GO" id="GO:0005634">
    <property type="term" value="C:nucleus"/>
    <property type="evidence" value="ECO:0007669"/>
    <property type="project" value="UniProtKB-SubCell"/>
</dbReference>
<reference evidence="8 9" key="1">
    <citation type="journal article" date="2023" name="BMC Biol.">
        <title>The compact genome of the sponge Oopsacas minuta (Hexactinellida) is lacking key metazoan core genes.</title>
        <authorList>
            <person name="Santini S."/>
            <person name="Schenkelaars Q."/>
            <person name="Jourda C."/>
            <person name="Duchesne M."/>
            <person name="Belahbib H."/>
            <person name="Rocher C."/>
            <person name="Selva M."/>
            <person name="Riesgo A."/>
            <person name="Vervoort M."/>
            <person name="Leys S.P."/>
            <person name="Kodjabachian L."/>
            <person name="Le Bivic A."/>
            <person name="Borchiellini C."/>
            <person name="Claverie J.M."/>
            <person name="Renard E."/>
        </authorList>
    </citation>
    <scope>NUCLEOTIDE SEQUENCE [LARGE SCALE GENOMIC DNA]</scope>
    <source>
        <strain evidence="8">SPO-2</strain>
    </source>
</reference>
<proteinExistence type="predicted"/>
<sequence>MVDDSINCLSFLLECKIIITGHTPLPSNDNYTQVCRLSSVTELPTQDDDVTRKFQSIFLRRVALEYDEIKFVILTFKRTYLHSNRESPLESTPFQNLRVVAREVCIDRILTQLMSLSSESDTLGEDSLWMSVANQNAGSHDSRFLSALRHLTGCDTDTSPLPDQLLPTLAHKLGESDLGISALIRMLRAGCEQIRGVESLEKVASRHQVVFPPVETLVSLQECSHTIAHQLIKEVKERSADTGKYYSHSSCLSELLGYSIIMPSINVKYLNNSCYIPLKSLPGYPRDFQRMLQNSNTLKQQNSEYTHKLCKLTHAILKKILRNSDKHLKSAPLIWLSDVINSHQLLTTPKFMRGKEEQLVAHPGWRLNFCYLLLLFCEPFFSRSANQKLSLIAIDYVISKECRLDLPNESCLARGVIPPRTDTNTQSNANFITEIFHFTLRALNLLLIAPMNQAMQVVSDLSKAAHNMSPESPERERLEELSGLTFITWDLTILNEQFALMVSQFYITAGIWLNMSIESNQLIEALSHIPEFLIKDSCQWFRFLVTSSPNLFRLLEMAPVIDLYVLLLERQDLMPGPVSQSKVVSFLLSLVQTQLGSISAVQLSTSWSSVHGELATILHSNPTVRDKLGPALLSCYTAVDVVEGLDVDKDSFDKFSARQDITNLITHLWNRQDCRDSVLRQCNTSLFPAFLNSILDTLLYMLNDSIHRLRNARLIQISMEEDSWSRLTPREQRAKQDFLSSEERVTRGFLSISQTALSLLQVLSESADVSSILSQQPLCHRVASAFIGQLLLLFNICLCLLGGLLIWR</sequence>